<feature type="domain" description="YgjP-like metallopeptidase" evidence="1">
    <location>
        <begin position="20"/>
        <end position="92"/>
    </location>
</feature>
<keyword evidence="3" id="KW-1185">Reference proteome</keyword>
<dbReference type="Proteomes" id="UP000244523">
    <property type="component" value="Unassembled WGS sequence"/>
</dbReference>
<reference evidence="2 3" key="1">
    <citation type="submission" date="2018-04" db="EMBL/GenBank/DDBJ databases">
        <title>Genomic Encyclopedia of Archaeal and Bacterial Type Strains, Phase II (KMG-II): from individual species to whole genera.</title>
        <authorList>
            <person name="Goeker M."/>
        </authorList>
    </citation>
    <scope>NUCLEOTIDE SEQUENCE [LARGE SCALE GENOMIC DNA]</scope>
    <source>
        <strain evidence="2 3">DSM 29955</strain>
    </source>
</reference>
<organism evidence="2 3">
    <name type="scientific">Yoonia sediminilitoris</name>
    <dbReference type="NCBI Taxonomy" id="1286148"/>
    <lineage>
        <taxon>Bacteria</taxon>
        <taxon>Pseudomonadati</taxon>
        <taxon>Pseudomonadota</taxon>
        <taxon>Alphaproteobacteria</taxon>
        <taxon>Rhodobacterales</taxon>
        <taxon>Paracoccaceae</taxon>
        <taxon>Yoonia</taxon>
    </lineage>
</organism>
<dbReference type="InterPro" id="IPR002725">
    <property type="entry name" value="YgjP-like_metallopeptidase"/>
</dbReference>
<evidence type="ECO:0000259" key="1">
    <source>
        <dbReference type="Pfam" id="PF01863"/>
    </source>
</evidence>
<dbReference type="AlphaFoldDB" id="A0A2T6KDL8"/>
<protein>
    <submittedName>
        <fullName evidence="2">Uncharacterized protein DUF45</fullName>
    </submittedName>
</protein>
<name>A0A2T6KDL8_9RHOB</name>
<accession>A0A2T6KDL8</accession>
<gene>
    <name evidence="2" type="ORF">C8N45_10811</name>
</gene>
<evidence type="ECO:0000313" key="2">
    <source>
        <dbReference type="EMBL" id="PUB13091.1"/>
    </source>
</evidence>
<sequence length="100" mass="11399">MQLAAIEIEVVHKSIKNLHIGVYPPDGRVRVAAPPSMSSDAVRVAVLTKLPWIEKRRRDFEKQARENTRKYVSGETHWHLGRPLRLRVETVAQGRPGIQV</sequence>
<evidence type="ECO:0000313" key="3">
    <source>
        <dbReference type="Proteomes" id="UP000244523"/>
    </source>
</evidence>
<dbReference type="Pfam" id="PF01863">
    <property type="entry name" value="YgjP-like"/>
    <property type="match status" value="1"/>
</dbReference>
<dbReference type="EMBL" id="QBUD01000008">
    <property type="protein sequence ID" value="PUB13091.1"/>
    <property type="molecule type" value="Genomic_DNA"/>
</dbReference>
<comment type="caution">
    <text evidence="2">The sequence shown here is derived from an EMBL/GenBank/DDBJ whole genome shotgun (WGS) entry which is preliminary data.</text>
</comment>
<proteinExistence type="predicted"/>